<dbReference type="STRING" id="1190417.SAMN05660690_1110"/>
<evidence type="ECO:0000313" key="2">
    <source>
        <dbReference type="Proteomes" id="UP000199416"/>
    </source>
</evidence>
<organism evidence="1 2">
    <name type="scientific">Geodermatophilus telluris</name>
    <dbReference type="NCBI Taxonomy" id="1190417"/>
    <lineage>
        <taxon>Bacteria</taxon>
        <taxon>Bacillati</taxon>
        <taxon>Actinomycetota</taxon>
        <taxon>Actinomycetes</taxon>
        <taxon>Geodermatophilales</taxon>
        <taxon>Geodermatophilaceae</taxon>
        <taxon>Geodermatophilus</taxon>
    </lineage>
</organism>
<protein>
    <recommendedName>
        <fullName evidence="3">Antibiotic biosynthesis monooxygenase</fullName>
    </recommendedName>
</protein>
<keyword evidence="2" id="KW-1185">Reference proteome</keyword>
<dbReference type="AlphaFoldDB" id="A0A1G6KYK7"/>
<dbReference type="EMBL" id="FMZF01000002">
    <property type="protein sequence ID" value="SDC36192.1"/>
    <property type="molecule type" value="Genomic_DNA"/>
</dbReference>
<evidence type="ECO:0000313" key="1">
    <source>
        <dbReference type="EMBL" id="SDC36192.1"/>
    </source>
</evidence>
<name>A0A1G6KYK7_9ACTN</name>
<evidence type="ECO:0008006" key="3">
    <source>
        <dbReference type="Google" id="ProtNLM"/>
    </source>
</evidence>
<dbReference type="Proteomes" id="UP000199416">
    <property type="component" value="Unassembled WGS sequence"/>
</dbReference>
<gene>
    <name evidence="1" type="ORF">SAMN05660690_1110</name>
</gene>
<dbReference type="OrthoDB" id="1550900at2"/>
<accession>A0A1G6KYK7</accession>
<reference evidence="2" key="1">
    <citation type="submission" date="2016-10" db="EMBL/GenBank/DDBJ databases">
        <authorList>
            <person name="Varghese N."/>
            <person name="Submissions S."/>
        </authorList>
    </citation>
    <scope>NUCLEOTIDE SEQUENCE [LARGE SCALE GENOMIC DNA]</scope>
    <source>
        <strain evidence="2">DSM 45421</strain>
    </source>
</reference>
<proteinExistence type="predicted"/>
<sequence length="102" mass="11205">MPIVLVLQGPTVTQQRYEDAVRRFTGGRDRMEQPADWPVGGLLVHLAGQGPQGFRIIDVWESEDSCRRFGEQLAPVLEEVGITDPPEIHPLQGFVSAATVPA</sequence>
<dbReference type="RefSeq" id="WP_091364107.1">
    <property type="nucleotide sequence ID" value="NZ_FMZF01000002.1"/>
</dbReference>